<dbReference type="Gene3D" id="3.30.230.30">
    <property type="entry name" value="Impact, N-terminal domain"/>
    <property type="match status" value="1"/>
</dbReference>
<name>A0A0D6MNX9_9PROT</name>
<sequence length="195" mass="21101">MQRPLAHHVLEVDIRHSRFRADVAPASSADTALAFLETIREPEATHQAWAYRVGSVFRSFDAGEPGGTAGRPILSAIDMLDFDQVMVVVTRWYGGVKLGAGGLVRAYGGTAASCLRETASAPIVAMTRLRFHCPFSDLAIVQSRLAVWDATEDSCDFDATGAALTLALPTARADEIMDNLRDLTRGQVPIAREDD</sequence>
<accession>A0A0D6MNX9</accession>
<dbReference type="Proteomes" id="UP000032679">
    <property type="component" value="Unassembled WGS sequence"/>
</dbReference>
<proteinExistence type="inferred from homology"/>
<dbReference type="InterPro" id="IPR001498">
    <property type="entry name" value="Impact_N"/>
</dbReference>
<gene>
    <name evidence="4" type="ORF">Tasa_048_012</name>
</gene>
<dbReference type="Gene3D" id="3.30.70.240">
    <property type="match status" value="1"/>
</dbReference>
<dbReference type="InterPro" id="IPR020568">
    <property type="entry name" value="Ribosomal_Su5_D2-typ_SF"/>
</dbReference>
<comment type="caution">
    <text evidence="4">The sequence shown here is derived from an EMBL/GenBank/DDBJ whole genome shotgun (WGS) entry which is preliminary data.</text>
</comment>
<dbReference type="SUPFAM" id="SSF54211">
    <property type="entry name" value="Ribosomal protein S5 domain 2-like"/>
    <property type="match status" value="1"/>
</dbReference>
<dbReference type="STRING" id="1231623.Tasa_048_012"/>
<feature type="domain" description="UPF0029" evidence="3">
    <location>
        <begin position="132"/>
        <end position="187"/>
    </location>
</feature>
<dbReference type="OrthoDB" id="9813771at2"/>
<dbReference type="GO" id="GO:0032561">
    <property type="term" value="F:guanyl ribonucleotide binding"/>
    <property type="evidence" value="ECO:0007669"/>
    <property type="project" value="UniProtKB-ARBA"/>
</dbReference>
<reference evidence="4 5" key="1">
    <citation type="submission" date="2012-10" db="EMBL/GenBank/DDBJ databases">
        <title>Genome sequencing of Tanticharoenia sakaeratensis NBRC 103193.</title>
        <authorList>
            <person name="Azuma Y."/>
            <person name="Hadano H."/>
            <person name="Hirakawa H."/>
            <person name="Matsushita K."/>
        </authorList>
    </citation>
    <scope>NUCLEOTIDE SEQUENCE [LARGE SCALE GENOMIC DNA]</scope>
    <source>
        <strain evidence="4 5">NBRC 103193</strain>
    </source>
</reference>
<dbReference type="InterPro" id="IPR023582">
    <property type="entry name" value="Impact"/>
</dbReference>
<dbReference type="AlphaFoldDB" id="A0A0D6MNX9"/>
<dbReference type="GO" id="GO:0006446">
    <property type="term" value="P:regulation of translational initiation"/>
    <property type="evidence" value="ECO:0007669"/>
    <property type="project" value="TreeGrafter"/>
</dbReference>
<dbReference type="InterPro" id="IPR015269">
    <property type="entry name" value="UPF0029_Impact_C"/>
</dbReference>
<evidence type="ECO:0008006" key="6">
    <source>
        <dbReference type="Google" id="ProtNLM"/>
    </source>
</evidence>
<keyword evidence="5" id="KW-1185">Reference proteome</keyword>
<dbReference type="EMBL" id="BALE01000048">
    <property type="protein sequence ID" value="GAN55387.1"/>
    <property type="molecule type" value="Genomic_DNA"/>
</dbReference>
<dbReference type="Pfam" id="PF09186">
    <property type="entry name" value="DUF1949"/>
    <property type="match status" value="1"/>
</dbReference>
<dbReference type="GO" id="GO:0005737">
    <property type="term" value="C:cytoplasm"/>
    <property type="evidence" value="ECO:0007669"/>
    <property type="project" value="TreeGrafter"/>
</dbReference>
<dbReference type="SUPFAM" id="SSF54980">
    <property type="entry name" value="EF-G C-terminal domain-like"/>
    <property type="match status" value="1"/>
</dbReference>
<dbReference type="InterPro" id="IPR036956">
    <property type="entry name" value="Impact_N_sf"/>
</dbReference>
<evidence type="ECO:0000313" key="4">
    <source>
        <dbReference type="EMBL" id="GAN55387.1"/>
    </source>
</evidence>
<dbReference type="PANTHER" id="PTHR16301">
    <property type="entry name" value="IMPACT-RELATED"/>
    <property type="match status" value="1"/>
</dbReference>
<organism evidence="4 5">
    <name type="scientific">Tanticharoenia sakaeratensis NBRC 103193</name>
    <dbReference type="NCBI Taxonomy" id="1231623"/>
    <lineage>
        <taxon>Bacteria</taxon>
        <taxon>Pseudomonadati</taxon>
        <taxon>Pseudomonadota</taxon>
        <taxon>Alphaproteobacteria</taxon>
        <taxon>Acetobacterales</taxon>
        <taxon>Acetobacteraceae</taxon>
        <taxon>Tanticharoenia</taxon>
    </lineage>
</organism>
<evidence type="ECO:0000256" key="1">
    <source>
        <dbReference type="ARBA" id="ARBA00007665"/>
    </source>
</evidence>
<evidence type="ECO:0000259" key="3">
    <source>
        <dbReference type="Pfam" id="PF09186"/>
    </source>
</evidence>
<comment type="similarity">
    <text evidence="1">Belongs to the IMPACT family.</text>
</comment>
<dbReference type="RefSeq" id="WP_048850511.1">
    <property type="nucleotide sequence ID" value="NZ_BALE01000048.1"/>
</dbReference>
<feature type="domain" description="Impact N-terminal" evidence="2">
    <location>
        <begin position="15"/>
        <end position="115"/>
    </location>
</feature>
<dbReference type="InterPro" id="IPR035647">
    <property type="entry name" value="EFG_III/V"/>
</dbReference>
<dbReference type="GO" id="GO:0017111">
    <property type="term" value="F:ribonucleoside triphosphate phosphatase activity"/>
    <property type="evidence" value="ECO:0007669"/>
    <property type="project" value="UniProtKB-ARBA"/>
</dbReference>
<dbReference type="PANTHER" id="PTHR16301:SF20">
    <property type="entry name" value="IMPACT FAMILY MEMBER YIGZ"/>
    <property type="match status" value="1"/>
</dbReference>
<dbReference type="Pfam" id="PF01205">
    <property type="entry name" value="Impact_N"/>
    <property type="match status" value="1"/>
</dbReference>
<evidence type="ECO:0000259" key="2">
    <source>
        <dbReference type="Pfam" id="PF01205"/>
    </source>
</evidence>
<evidence type="ECO:0000313" key="5">
    <source>
        <dbReference type="Proteomes" id="UP000032679"/>
    </source>
</evidence>
<protein>
    <recommendedName>
        <fullName evidence="6">Thymidylate synthase</fullName>
    </recommendedName>
</protein>